<comment type="cofactor">
    <cofactor evidence="1">
        <name>Mg(2+)</name>
        <dbReference type="ChEBI" id="CHEBI:18420"/>
    </cofactor>
</comment>
<reference evidence="6" key="1">
    <citation type="submission" date="2024-05" db="EMBL/GenBank/DDBJ databases">
        <authorList>
            <person name="Kwon M."/>
            <person name="Moon K."/>
        </authorList>
    </citation>
    <scope>NUCLEOTIDE SEQUENCE</scope>
</reference>
<dbReference type="GO" id="GO:0004519">
    <property type="term" value="F:endonuclease activity"/>
    <property type="evidence" value="ECO:0007669"/>
    <property type="project" value="UniProtKB-KW"/>
</dbReference>
<dbReference type="GO" id="GO:0003677">
    <property type="term" value="F:DNA binding"/>
    <property type="evidence" value="ECO:0007669"/>
    <property type="project" value="InterPro"/>
</dbReference>
<dbReference type="Gene3D" id="3.40.1440.10">
    <property type="entry name" value="GIY-YIG endonuclease"/>
    <property type="match status" value="1"/>
</dbReference>
<evidence type="ECO:0000256" key="3">
    <source>
        <dbReference type="ARBA" id="ARBA00022842"/>
    </source>
</evidence>
<organism evidence="6">
    <name type="scientific">Xanthomonas phage MK21</name>
    <dbReference type="NCBI Taxonomy" id="3148942"/>
    <lineage>
        <taxon>Viruses</taxon>
        <taxon>Duplodnaviria</taxon>
        <taxon>Heunggongvirae</taxon>
        <taxon>Uroviricota</taxon>
        <taxon>Caudoviricetes</taxon>
    </lineage>
</organism>
<comment type="similarity">
    <text evidence="2">To endonucleases of group I introns of fungi and phage.</text>
</comment>
<sequence>MDTTNLNQSGIYAITSPSGKMYIGSAVNIRQRWYLHRSDLAKGKHHCTALQHAYNKYGGELVYSVLMLCPKEDLIKEEQRHIDLWRPKGMLYNSSLTAGSCLGMKHSDETKARISAALGGKRGTSPSGETRARIAAALRGRQLSEETRAKMAASQRGKGNSEETRAKISAAKRGRQFSEETRAKIAAALLGRATKNNTSGFVGITKNGANWKAEVKIHCKKVYLGTYPTAELANQARQNFDRILRHYYDY</sequence>
<dbReference type="SMART" id="SM00496">
    <property type="entry name" value="IENR2"/>
    <property type="match status" value="5"/>
</dbReference>
<dbReference type="InterPro" id="IPR035901">
    <property type="entry name" value="GIY-YIG_endonuc_sf"/>
</dbReference>
<dbReference type="NCBIfam" id="TIGR01453">
    <property type="entry name" value="grpIintron_endo"/>
    <property type="match status" value="1"/>
</dbReference>
<dbReference type="CDD" id="cd10437">
    <property type="entry name" value="GIY-YIG_HE_I-TevI_like"/>
    <property type="match status" value="1"/>
</dbReference>
<reference evidence="6" key="2">
    <citation type="submission" date="2024-06" db="EMBL/GenBank/DDBJ databases">
        <title>Novel bacteriophage MK21 infecting Xanthomonas citri.</title>
        <authorList>
            <person name="Song S.-H."/>
            <person name="Lee A.H."/>
            <person name="Choi K.-M."/>
            <person name="Oh D."/>
            <person name="Park J.-G."/>
        </authorList>
    </citation>
    <scope>NUCLEOTIDE SEQUENCE</scope>
</reference>
<dbReference type="SUPFAM" id="SSF64496">
    <property type="entry name" value="DNA-binding domain of intron-encoded endonucleases"/>
    <property type="match status" value="1"/>
</dbReference>
<feature type="domain" description="GIY-YIG" evidence="5">
    <location>
        <begin position="7"/>
        <end position="94"/>
    </location>
</feature>
<proteinExistence type="predicted"/>
<evidence type="ECO:0000256" key="1">
    <source>
        <dbReference type="ARBA" id="ARBA00001946"/>
    </source>
</evidence>
<evidence type="ECO:0000256" key="2">
    <source>
        <dbReference type="ARBA" id="ARBA00010045"/>
    </source>
</evidence>
<name>A0AAU7J7X6_9CAUD</name>
<dbReference type="Pfam" id="PF01541">
    <property type="entry name" value="GIY-YIG"/>
    <property type="match status" value="1"/>
</dbReference>
<dbReference type="PROSITE" id="PS50164">
    <property type="entry name" value="GIY_YIG"/>
    <property type="match status" value="1"/>
</dbReference>
<keyword evidence="6" id="KW-0540">Nuclease</keyword>
<dbReference type="SMART" id="SM00465">
    <property type="entry name" value="GIYc"/>
    <property type="match status" value="1"/>
</dbReference>
<dbReference type="InterPro" id="IPR006350">
    <property type="entry name" value="Intron_endoG1"/>
</dbReference>
<dbReference type="SUPFAM" id="SSF82771">
    <property type="entry name" value="GIY-YIG endonuclease"/>
    <property type="match status" value="1"/>
</dbReference>
<accession>A0AAU7J7X6</accession>
<keyword evidence="3" id="KW-0460">Magnesium</keyword>
<dbReference type="Pfam" id="PF07460">
    <property type="entry name" value="NUMOD3"/>
    <property type="match status" value="3"/>
</dbReference>
<keyword evidence="6" id="KW-0255">Endonuclease</keyword>
<evidence type="ECO:0000313" key="6">
    <source>
        <dbReference type="EMBL" id="XBN74673.1"/>
    </source>
</evidence>
<dbReference type="InterPro" id="IPR003611">
    <property type="entry name" value="NUMOD3"/>
</dbReference>
<dbReference type="InterPro" id="IPR000305">
    <property type="entry name" value="GIY-YIG_endonuc"/>
</dbReference>
<evidence type="ECO:0000259" key="5">
    <source>
        <dbReference type="PROSITE" id="PS50164"/>
    </source>
</evidence>
<evidence type="ECO:0000256" key="4">
    <source>
        <dbReference type="SAM" id="MobiDB-lite"/>
    </source>
</evidence>
<keyword evidence="6" id="KW-0378">Hydrolase</keyword>
<feature type="region of interest" description="Disordered" evidence="4">
    <location>
        <begin position="145"/>
        <end position="165"/>
    </location>
</feature>
<dbReference type="EMBL" id="PP780467">
    <property type="protein sequence ID" value="XBN74673.1"/>
    <property type="molecule type" value="Genomic_DNA"/>
</dbReference>
<protein>
    <submittedName>
        <fullName evidence="6">Homing endonuclease</fullName>
    </submittedName>
</protein>